<dbReference type="UniPathway" id="UPA00988"/>
<dbReference type="GeneID" id="67020612"/>
<organism evidence="4 5">
    <name type="scientific">Alternaria atra</name>
    <dbReference type="NCBI Taxonomy" id="119953"/>
    <lineage>
        <taxon>Eukaryota</taxon>
        <taxon>Fungi</taxon>
        <taxon>Dikarya</taxon>
        <taxon>Ascomycota</taxon>
        <taxon>Pezizomycotina</taxon>
        <taxon>Dothideomycetes</taxon>
        <taxon>Pleosporomycetidae</taxon>
        <taxon>Pleosporales</taxon>
        <taxon>Pleosporineae</taxon>
        <taxon>Pleosporaceae</taxon>
        <taxon>Alternaria</taxon>
        <taxon>Alternaria sect. Ulocladioides</taxon>
    </lineage>
</organism>
<dbReference type="OrthoDB" id="9995306at2759"/>
<reference evidence="4" key="1">
    <citation type="submission" date="2021-05" db="EMBL/GenBank/DDBJ databases">
        <authorList>
            <person name="Stam R."/>
        </authorList>
    </citation>
    <scope>NUCLEOTIDE SEQUENCE</scope>
    <source>
        <strain evidence="4">CS162</strain>
    </source>
</reference>
<feature type="compositionally biased region" description="Polar residues" evidence="3">
    <location>
        <begin position="107"/>
        <end position="124"/>
    </location>
</feature>
<feature type="compositionally biased region" description="Low complexity" evidence="3">
    <location>
        <begin position="161"/>
        <end position="184"/>
    </location>
</feature>
<evidence type="ECO:0000256" key="1">
    <source>
        <dbReference type="ARBA" id="ARBA00005043"/>
    </source>
</evidence>
<sequence>MPPSTRIPPQLQPYVQLPRDDSVLLFTSTLGASANWLLIRFLCNALSTTTPEDGGDEGYNVVLVSWMREYDFWRQEARKGAALDLEKLRREGQFAFIDGLGAGGNATDGNTPSRDSQTKIQTTPRAAVANATPAQRGPQILPARGPPGRVVPARGPPPTAPAAAATATASSSATNAPNGPASANKSAPGHHTLKSLDIADIKTTISTAISSFSTSAAQRKTLLIFDNPDLLLALNPAITPSDFTSLMLQLHTLPSVSHILTHIQADNPLLSLSTPPQPLEVAHHNLLVKCAHMSRRILGVRILDTGVARDVSGVIRVTEQRRQWFDVGFGIEENQDADDSGRGKEFLYQVKSDGSVKVFERGAGGEG</sequence>
<proteinExistence type="inferred from homology"/>
<dbReference type="PANTHER" id="PTHR16184">
    <property type="entry name" value="ELONGATOR COMPLEX PROTEIN 6"/>
    <property type="match status" value="1"/>
</dbReference>
<evidence type="ECO:0000256" key="3">
    <source>
        <dbReference type="SAM" id="MobiDB-lite"/>
    </source>
</evidence>
<dbReference type="InterPro" id="IPR027417">
    <property type="entry name" value="P-loop_NTPase"/>
</dbReference>
<comment type="pathway">
    <text evidence="1">tRNA modification; 5-methoxycarbonylmethyl-2-thiouridine-tRNA biosynthesis.</text>
</comment>
<accession>A0A8J2N4J2</accession>
<keyword evidence="5" id="KW-1185">Reference proteome</keyword>
<protein>
    <submittedName>
        <fullName evidence="4">Uncharacterized protein</fullName>
    </submittedName>
</protein>
<gene>
    <name evidence="4" type="ORF">ALTATR162_LOCUS8496</name>
</gene>
<evidence type="ECO:0000313" key="5">
    <source>
        <dbReference type="Proteomes" id="UP000676310"/>
    </source>
</evidence>
<feature type="compositionally biased region" description="Low complexity" evidence="3">
    <location>
        <begin position="142"/>
        <end position="153"/>
    </location>
</feature>
<dbReference type="RefSeq" id="XP_043172061.1">
    <property type="nucleotide sequence ID" value="XM_043316126.1"/>
</dbReference>
<dbReference type="GO" id="GO:0033588">
    <property type="term" value="C:elongator holoenzyme complex"/>
    <property type="evidence" value="ECO:0007669"/>
    <property type="project" value="InterPro"/>
</dbReference>
<dbReference type="Gene3D" id="3.40.50.300">
    <property type="entry name" value="P-loop containing nucleotide triphosphate hydrolases"/>
    <property type="match status" value="1"/>
</dbReference>
<feature type="region of interest" description="Disordered" evidence="3">
    <location>
        <begin position="102"/>
        <end position="190"/>
    </location>
</feature>
<dbReference type="GO" id="GO:0002098">
    <property type="term" value="P:tRNA wobble uridine modification"/>
    <property type="evidence" value="ECO:0007669"/>
    <property type="project" value="InterPro"/>
</dbReference>
<comment type="caution">
    <text evidence="4">The sequence shown here is derived from an EMBL/GenBank/DDBJ whole genome shotgun (WGS) entry which is preliminary data.</text>
</comment>
<evidence type="ECO:0000256" key="2">
    <source>
        <dbReference type="ARBA" id="ARBA00008837"/>
    </source>
</evidence>
<evidence type="ECO:0000313" key="4">
    <source>
        <dbReference type="EMBL" id="CAG5178023.1"/>
    </source>
</evidence>
<name>A0A8J2N4J2_9PLEO</name>
<dbReference type="Proteomes" id="UP000676310">
    <property type="component" value="Unassembled WGS sequence"/>
</dbReference>
<comment type="similarity">
    <text evidence="2">Belongs to the ELP6 family.</text>
</comment>
<dbReference type="PANTHER" id="PTHR16184:SF6">
    <property type="entry name" value="ELONGATOR COMPLEX PROTEIN 6"/>
    <property type="match status" value="1"/>
</dbReference>
<dbReference type="InterPro" id="IPR018627">
    <property type="entry name" value="ELP6"/>
</dbReference>
<dbReference type="CDD" id="cd19495">
    <property type="entry name" value="Elp6"/>
    <property type="match status" value="1"/>
</dbReference>
<dbReference type="AlphaFoldDB" id="A0A8J2N4J2"/>
<dbReference type="EMBL" id="CAJRGZ010000023">
    <property type="protein sequence ID" value="CAG5178023.1"/>
    <property type="molecule type" value="Genomic_DNA"/>
</dbReference>